<feature type="compositionally biased region" description="Polar residues" evidence="1">
    <location>
        <begin position="670"/>
        <end position="691"/>
    </location>
</feature>
<dbReference type="EMBL" id="MDYL01000010">
    <property type="protein sequence ID" value="OQD74627.1"/>
    <property type="molecule type" value="Genomic_DNA"/>
</dbReference>
<dbReference type="Proteomes" id="UP000191522">
    <property type="component" value="Unassembled WGS sequence"/>
</dbReference>
<feature type="compositionally biased region" description="Basic residues" evidence="1">
    <location>
        <begin position="42"/>
        <end position="57"/>
    </location>
</feature>
<evidence type="ECO:0000256" key="1">
    <source>
        <dbReference type="SAM" id="MobiDB-lite"/>
    </source>
</evidence>
<dbReference type="AlphaFoldDB" id="A0A1V6PD02"/>
<feature type="region of interest" description="Disordered" evidence="1">
    <location>
        <begin position="765"/>
        <end position="808"/>
    </location>
</feature>
<dbReference type="STRING" id="69771.A0A1V6PD02"/>
<evidence type="ECO:0000313" key="3">
    <source>
        <dbReference type="Proteomes" id="UP000191522"/>
    </source>
</evidence>
<feature type="region of interest" description="Disordered" evidence="1">
    <location>
        <begin position="1"/>
        <end position="116"/>
    </location>
</feature>
<dbReference type="OrthoDB" id="5431239at2759"/>
<comment type="caution">
    <text evidence="2">The sequence shown here is derived from an EMBL/GenBank/DDBJ whole genome shotgun (WGS) entry which is preliminary data.</text>
</comment>
<name>A0A1V6PD02_PENDC</name>
<keyword evidence="3" id="KW-1185">Reference proteome</keyword>
<feature type="compositionally biased region" description="Polar residues" evidence="1">
    <location>
        <begin position="639"/>
        <end position="652"/>
    </location>
</feature>
<feature type="region of interest" description="Disordered" evidence="1">
    <location>
        <begin position="630"/>
        <end position="697"/>
    </location>
</feature>
<proteinExistence type="predicted"/>
<feature type="compositionally biased region" description="Basic and acidic residues" evidence="1">
    <location>
        <begin position="782"/>
        <end position="808"/>
    </location>
</feature>
<protein>
    <submittedName>
        <fullName evidence="2">Uncharacterized protein</fullName>
    </submittedName>
</protein>
<feature type="compositionally biased region" description="Low complexity" evidence="1">
    <location>
        <begin position="73"/>
        <end position="85"/>
    </location>
</feature>
<reference evidence="3" key="1">
    <citation type="journal article" date="2017" name="Nat. Microbiol.">
        <title>Global analysis of biosynthetic gene clusters reveals vast potential of secondary metabolite production in Penicillium species.</title>
        <authorList>
            <person name="Nielsen J.C."/>
            <person name="Grijseels S."/>
            <person name="Prigent S."/>
            <person name="Ji B."/>
            <person name="Dainat J."/>
            <person name="Nielsen K.F."/>
            <person name="Frisvad J.C."/>
            <person name="Workman M."/>
            <person name="Nielsen J."/>
        </authorList>
    </citation>
    <scope>NUCLEOTIDE SEQUENCE [LARGE SCALE GENOMIC DNA]</scope>
    <source>
        <strain evidence="3">IBT 11843</strain>
    </source>
</reference>
<evidence type="ECO:0000313" key="2">
    <source>
        <dbReference type="EMBL" id="OQD74627.1"/>
    </source>
</evidence>
<sequence length="808" mass="90687">MPRTWILQFRLSATEREKLPWSSTIPEKRKRTGTPPEDPPTTKKRKTQKRQPTKCKTTKSQTNKRQTNKRKVAASSSPSSVSPPSGGRMSWSPPSHNPSFDSGPPNTPPVLPAQFDPRPIREAVERAIMKYTYRDLERHPSAPYKGPIPHRVAKSLDDLEIVQFGAFPSIDYVKLNLDLQFDENGYPFPYRGRGPVWANNSCVIDSTIVLGKLLDAGCTAADRGDTNGEHFTELEKAFVEVTNMNWDVFDVATSIELRDAFWRVLCDHVPSLRMGSGCPPWTPWAECTKNFAQFKFDYTTIINECHCQGSRVEQHAGTGRVLNPVMEDGDRTGVTVPQLWARVFPQYTPCHCERCGAGPDNDGPSISKRVDKLPLRLVVQAEQGTKVFAHTRDQILHYQDSQGIMQKAAYRWLGGIYHRGQHARVYWTESKRFEIPSKNYMMYDGMRASGVMISMETPGDEDEIVPIDWVHDPNNVSIWVYERILDPEPSTLMTASTTVSQMGGWFKYTHVPWNPLPGPPPFNDKPRQLPAFGDHFLDLKRPNPWDTIPDTAEELRIPDYSSFLNIDPNRDIAGRFKDMSADIASLAPVNSLNPYPPGAGFAFDNMFGGPQSFTNLPDLWPAGTRDATGALDFPDLASPSMSPDSGPASSGVNRPATVGDLIRATRSKSRSPAWTYTGRQTRSQSRSPTWSRTGRQTRMQTRMMANDEDDIMEDAPPVVERDVFEMYTTISAASSHCRAEPSREPKLILISPKRGKRSMREQILIKNAKKATKVTKSTKVGGKAERKGKDASNKKNRPMDKRGTSKTK</sequence>
<organism evidence="2 3">
    <name type="scientific">Penicillium decumbens</name>
    <dbReference type="NCBI Taxonomy" id="69771"/>
    <lineage>
        <taxon>Eukaryota</taxon>
        <taxon>Fungi</taxon>
        <taxon>Dikarya</taxon>
        <taxon>Ascomycota</taxon>
        <taxon>Pezizomycotina</taxon>
        <taxon>Eurotiomycetes</taxon>
        <taxon>Eurotiomycetidae</taxon>
        <taxon>Eurotiales</taxon>
        <taxon>Aspergillaceae</taxon>
        <taxon>Penicillium</taxon>
    </lineage>
</organism>
<accession>A0A1V6PD02</accession>
<gene>
    <name evidence="2" type="ORF">PENDEC_c010G05131</name>
</gene>